<dbReference type="InterPro" id="IPR049177">
    <property type="entry name" value="MgtC_SapB_SrpB_YhiD_N"/>
</dbReference>
<evidence type="ECO:0000313" key="4">
    <source>
        <dbReference type="EMBL" id="MDG0818151.1"/>
    </source>
</evidence>
<protein>
    <submittedName>
        <fullName evidence="4">MgtC/SapB family protein</fullName>
    </submittedName>
</protein>
<feature type="transmembrane region" description="Helical" evidence="1">
    <location>
        <begin position="71"/>
        <end position="90"/>
    </location>
</feature>
<dbReference type="RefSeq" id="WP_277579626.1">
    <property type="nucleotide sequence ID" value="NZ_JANRMI010000006.1"/>
</dbReference>
<dbReference type="Proteomes" id="UP001152321">
    <property type="component" value="Unassembled WGS sequence"/>
</dbReference>
<feature type="domain" description="MgtC/SapB/SrpB/YhiD N-terminal" evidence="2">
    <location>
        <begin position="25"/>
        <end position="145"/>
    </location>
</feature>
<evidence type="ECO:0000259" key="3">
    <source>
        <dbReference type="Pfam" id="PF13194"/>
    </source>
</evidence>
<feature type="transmembrane region" description="Helical" evidence="1">
    <location>
        <begin position="16"/>
        <end position="34"/>
    </location>
</feature>
<feature type="transmembrane region" description="Helical" evidence="1">
    <location>
        <begin position="46"/>
        <end position="65"/>
    </location>
</feature>
<gene>
    <name evidence="4" type="ORF">NWE73_17340</name>
</gene>
<reference evidence="4" key="1">
    <citation type="submission" date="2022-08" db="EMBL/GenBank/DDBJ databases">
        <title>Novel Bdellovibrio Species Isolated from Svalbard: Designation Bdellovibrio svalbardensis.</title>
        <authorList>
            <person name="Mitchell R.J."/>
            <person name="Choi S.Y."/>
        </authorList>
    </citation>
    <scope>NUCLEOTIDE SEQUENCE</scope>
    <source>
        <strain evidence="4">PAP01</strain>
    </source>
</reference>
<evidence type="ECO:0000259" key="2">
    <source>
        <dbReference type="Pfam" id="PF02308"/>
    </source>
</evidence>
<feature type="transmembrane region" description="Helical" evidence="1">
    <location>
        <begin position="185"/>
        <end position="202"/>
    </location>
</feature>
<evidence type="ECO:0000313" key="5">
    <source>
        <dbReference type="Proteomes" id="UP001152321"/>
    </source>
</evidence>
<proteinExistence type="predicted"/>
<keyword evidence="1" id="KW-0472">Membrane</keyword>
<dbReference type="PANTHER" id="PTHR39084:SF1">
    <property type="entry name" value="DUF4010 DOMAIN-CONTAINING PROTEIN"/>
    <property type="match status" value="1"/>
</dbReference>
<keyword evidence="5" id="KW-1185">Reference proteome</keyword>
<feature type="transmembrane region" description="Helical" evidence="1">
    <location>
        <begin position="280"/>
        <end position="298"/>
    </location>
</feature>
<keyword evidence="1" id="KW-0812">Transmembrane</keyword>
<feature type="transmembrane region" description="Helical" evidence="1">
    <location>
        <begin position="318"/>
        <end position="339"/>
    </location>
</feature>
<name>A0ABT6DND2_9BACT</name>
<feature type="domain" description="DUF4010" evidence="3">
    <location>
        <begin position="192"/>
        <end position="402"/>
    </location>
</feature>
<keyword evidence="1" id="KW-1133">Transmembrane helix</keyword>
<feature type="transmembrane region" description="Helical" evidence="1">
    <location>
        <begin position="102"/>
        <end position="120"/>
    </location>
</feature>
<dbReference type="Pfam" id="PF02308">
    <property type="entry name" value="MgtC"/>
    <property type="match status" value="1"/>
</dbReference>
<comment type="caution">
    <text evidence="4">The sequence shown here is derived from an EMBL/GenBank/DDBJ whole genome shotgun (WGS) entry which is preliminary data.</text>
</comment>
<evidence type="ECO:0000256" key="1">
    <source>
        <dbReference type="SAM" id="Phobius"/>
    </source>
</evidence>
<accession>A0ABT6DND2</accession>
<dbReference type="InterPro" id="IPR025105">
    <property type="entry name" value="DUF4010"/>
</dbReference>
<feature type="transmembrane region" description="Helical" evidence="1">
    <location>
        <begin position="155"/>
        <end position="173"/>
    </location>
</feature>
<dbReference type="EMBL" id="JANRMI010000006">
    <property type="protein sequence ID" value="MDG0818151.1"/>
    <property type="molecule type" value="Genomic_DNA"/>
</dbReference>
<feature type="transmembrane region" description="Helical" evidence="1">
    <location>
        <begin position="126"/>
        <end position="143"/>
    </location>
</feature>
<sequence length="428" mass="46461">MEESLKAFHFSELKNLVPDSLITIFVTLALSFLIGLEREEHAAGKYYFGGVRTFPIIGLCGYLMAQLTEGQPHLLVGGVLVLGALLWLSYRKKIELSSTAGMTTELSGLFTFLMGALIFQGQLWEATTLSVIVLLLLELKVALENLARKIPASEIYTFTRFLLISAVILPIVPNRSFTDLQLNPYYIWLIVVAISGLSYLAYVADYMLGTRRGIVLTAILGGIYSSTSTTVVLAKRSKEEKAHHVFSGAMVIASGFMYFRLVVLLLVFNLGLGQRLLGPFLVLGAVFALSGGLWVYLWKDKESLGQNLDISQRNPLELRAALIFALLFSVVSVLTVFALQNFGTSGVYVLSLLTGLTDIDPFLMSLSQSAGTVLSELTAAKGIVLAAASNNLMKGIYAALFGSRGVRQQGAVVLIVLGVLSLLALLFV</sequence>
<organism evidence="4 5">
    <name type="scientific">Bdellovibrio svalbardensis</name>
    <dbReference type="NCBI Taxonomy" id="2972972"/>
    <lineage>
        <taxon>Bacteria</taxon>
        <taxon>Pseudomonadati</taxon>
        <taxon>Bdellovibrionota</taxon>
        <taxon>Bdellovibrionia</taxon>
        <taxon>Bdellovibrionales</taxon>
        <taxon>Pseudobdellovibrionaceae</taxon>
        <taxon>Bdellovibrio</taxon>
    </lineage>
</organism>
<dbReference type="Pfam" id="PF13194">
    <property type="entry name" value="DUF4010"/>
    <property type="match status" value="1"/>
</dbReference>
<feature type="transmembrane region" description="Helical" evidence="1">
    <location>
        <begin position="246"/>
        <end position="268"/>
    </location>
</feature>
<feature type="transmembrane region" description="Helical" evidence="1">
    <location>
        <begin position="410"/>
        <end position="427"/>
    </location>
</feature>
<feature type="transmembrane region" description="Helical" evidence="1">
    <location>
        <begin position="214"/>
        <end position="234"/>
    </location>
</feature>
<dbReference type="PANTHER" id="PTHR39084">
    <property type="entry name" value="MEMBRANE PROTEIN-RELATED"/>
    <property type="match status" value="1"/>
</dbReference>